<name>E3UF98_9POTV</name>
<dbReference type="InterPro" id="IPR007094">
    <property type="entry name" value="RNA-dir_pol_PSvirus"/>
</dbReference>
<dbReference type="InterPro" id="IPR013648">
    <property type="entry name" value="PP_Potyviridae"/>
</dbReference>
<dbReference type="InterPro" id="IPR027417">
    <property type="entry name" value="P-loop_NTPase"/>
</dbReference>
<evidence type="ECO:0000256" key="31">
    <source>
        <dbReference type="ARBA" id="ARBA00045403"/>
    </source>
</evidence>
<evidence type="ECO:0000256" key="12">
    <source>
        <dbReference type="ARBA" id="ARBA00022553"/>
    </source>
</evidence>
<dbReference type="Pfam" id="PF08440">
    <property type="entry name" value="Poty_PP"/>
    <property type="match status" value="1"/>
</dbReference>
<dbReference type="GO" id="GO:0003723">
    <property type="term" value="F:RNA binding"/>
    <property type="evidence" value="ECO:0007669"/>
    <property type="project" value="InterPro"/>
</dbReference>
<evidence type="ECO:0000256" key="8">
    <source>
        <dbReference type="ARBA" id="ARBA00022484"/>
    </source>
</evidence>
<keyword evidence="26" id="KW-0693">Viral RNA replication</keyword>
<evidence type="ECO:0000259" key="38">
    <source>
        <dbReference type="PROSITE" id="PS51436"/>
    </source>
</evidence>
<keyword evidence="12" id="KW-0597">Phosphoprotein</keyword>
<dbReference type="Pfam" id="PF00680">
    <property type="entry name" value="RdRP_1"/>
    <property type="match status" value="1"/>
</dbReference>
<dbReference type="GO" id="GO:0019029">
    <property type="term" value="C:helical viral capsid"/>
    <property type="evidence" value="ECO:0007669"/>
    <property type="project" value="UniProtKB-KW"/>
</dbReference>
<dbReference type="PRINTS" id="PR00966">
    <property type="entry name" value="NIAPOTYPTASE"/>
</dbReference>
<dbReference type="InterPro" id="IPR002540">
    <property type="entry name" value="Pept_S30_P1_potyvir"/>
</dbReference>
<dbReference type="Pfam" id="PF13608">
    <property type="entry name" value="Potyvirid-P3"/>
    <property type="match status" value="1"/>
</dbReference>
<dbReference type="InterPro" id="IPR001730">
    <property type="entry name" value="Potyv_NIa-pro_dom"/>
</dbReference>
<dbReference type="SUPFAM" id="SSF52540">
    <property type="entry name" value="P-loop containing nucleoside triphosphate hydrolases"/>
    <property type="match status" value="2"/>
</dbReference>
<feature type="domain" description="Helicase ATP-binding" evidence="36">
    <location>
        <begin position="1245"/>
        <end position="1397"/>
    </location>
</feature>
<dbReference type="InterPro" id="IPR014001">
    <property type="entry name" value="Helicase_ATP-bd"/>
</dbReference>
<comment type="function">
    <text evidence="28">Involved in aphid transmission, cell-to-cell and systemis movement, encapsidation of the viral RNA and in the regulation of viral RNA amplification.</text>
</comment>
<dbReference type="Gene3D" id="3.40.50.300">
    <property type="entry name" value="P-loop containing nucleotide triphosphate hydrolases"/>
    <property type="match status" value="2"/>
</dbReference>
<sequence length="3096" mass="351658">MASFMVGSITVNTASVLKESFAQKVLTTPPVLVAQPVQRSFDAARMCARKAIADYEEKVAKAFSALEARCAARVSRMGTIRVKVMRSGTLRAQPLPKREQARLRKAERKARLEHEEFLKGSPTVIAHISIAGGAQPSQDMVEPMSTRKAPWHSASKRARKATPRSPTLNETGLASLMRAIAKIGAKNSTKVEIVDKRRVQARYIKRDAGSYLQVRVAHHEGLRRRRDLKLSAFADQCLTQLVSTTHGTKYHHVTQLKAGDSGIVLLARRLFGWHSGSCSQIFVVRGNHEGKLYEARRKVTLTMTHKMVHYSGPGDKFWAGFNSQFLRIKPKEIPHTCTSNFNVFECGQVAALMCQALYPCGRITCQQCASEYLELTKVELGEKLSDGLYRTSSQIRENHQEFAHVAHILTVIADLLSLKNNNMEAFTDVHKLIGEQTQSPFTHLNRLNSILIKGSDMSSNELHECSDCIRELARFQKNRTDNIKKLDVSVFRNKASSKSYFNLDLMCDNQLDKNGNFEWGQRGYHAKRFLSNYFEVVNTQNAYREHTLRKHPNGMRELAIGKFIVSTNFEVFRKSMEGKRIPQMPVTEACLSQRGERFIYQCCCVTNEDGTPLESTFKMPTKNTLVLGNTGDEKFVDMPTDTDEKMYIAREGYCYINIFFAMLINVRESQAKAFTKMVRDRLVPELGTWPTMIDVATACHTLTVFFPDTLSAELPRILVDHNTKTMHVIDSYGSVSTGYHQLKANTVSQLVLFASDTLKSEMKHYQVGGRKFTVEYEAVKLLIKAIYRPKLMRTLMEDEPYLICLAMCSPGVLIALFNSGSLETAINYWIARHKDTAQIFALLTVLATKVSVARTLTEQLALLSDDATDVLKIMDRTFATQHSVSLVHTFLMQLEEKRHTDVSLVGSGFANLCATTHELMEKNYLAELDASWRDLSLLEKCSQMRWSFRSPQQFSNELHPSASTDLNGRYNTSVRALSTRYMNNLRKSVCTKYHNMKIRTHQFIGRQVCNSITGSSRFFPDLARWVHILAIFSIMLNIIRTINIYTSEYIRLKNCELSQIEEKRWNKLLHTFDMMEKLDGQKPTLIEFTKHLKQWDPELYSEFHSILQDEEEDTEEVQFQAKPDGERNLERIMAIIALTMMVFDADRSDCVYKVLNKLKGLLNTVHQEPVKFQSIDDIQDILEEREMVIDFEISADDHNINKLAGATFEQWWSNQMECNNVLPHYRTEGFFMEFTRANAAHVANEIAHGPHKDLLIRGAVGSGKSTGLPFYLSKRGRVLMLEPTRPLASNVHKQLAGDPFLVSATLKMRGETTFGSAPITVMTSGYAFHYYANNPNQLRDFEFIIFDECHVNDSSAMAFRSLLAEYTYDGRIIKVSATPPGREVEFTTQHPVEIIPIERLTFQQFVAVQGTGAVGDVTTKGDNILVYVASYSEVDNLSKGLVEKGHKVTKVDGRTMKVGGVEIITSGSQAKKHFVVATNIIENGVTLDIDVVVDFGLKVVAEVDIDSRLTRYIKKSISYGERIQRLGRVGRNKPGVAVRVGTTEKGLQAIPVTTATEAAFLCFAYGLPVMTNNVSTNILTNCTVLQARTMMLFEINPFYMCHFVRFDGTMHPEVHKILTPYKLRDSEIILNKVAIPNKGLMQWPTAKEYSYQGFKMNIPDTVRLPFHSLDIPERLHERMWQIVETHKGDAGFGRITTASACKIAYTLRTDVASIQRTIHILDKLIENELKKQEYFRNITSASCSSSSFSLTTITNAIRARHIKDHTVENVSVLQAAKAQILEFKNVTFDLDHVNRMTEYGALECVQFQTLESMAQHLQLKGHWNKSLLTHDVVICGAVLFGCVWMVGSYFKERCSGVVKRYNENVKFQAKNKRQRQRLRFREARDNKHAYEVHGDDADIQTYFGSAYTKKGKTKGVTRGMGIKTRKFVNMYNFDPTEYSFARYVDPLTGYTLDEQTLTDIALVQDHFGRIRRKLMEDDVFEKETLAQNARLEVYFVKNLASQILKIDMTPHNPLRVCDVIETVAGFPERDMELRQSGKPVMVTAAELPKENPYPEGEIVEFENKSTFHGLRDYNPIATCVCRLEHNSDGHTSSLYGIGYGSYIITNQHLFIRNNGTINIESHHGTYHIRNSTQLQLFPIEGRDIVIIQLPKDFPPFARRLKFRHPTTTDKVCLVGTNFQEKTTTSTVSEASLITRKDDSHFFRHWISTKDGQCGLPAVSTKDGCVLGLHSLTSLVNDSNFFIAFPDDFEKNYLERANELNWVKHWKLNVDKICWGALSIEKDKPSNMFKLSKDIQRLDMEPVGLQSREDKWLFDRLNGNLKAMARTRNQLVTKHVVKGKCLLFETYLNVTPEAKEYFTPMMGAYQKSRLNKEAYIKDLFKYSSPIVVGDVDCAAFEAACDSVTQLFEGAGFGRCNYVTDEQEIFSALNMNAAVGAMYSGKKRDYFKDFTDLDKESILRDSCLRLYQGKMGVWNGSLKAELRAKEKVDLNKTRTFTAAPVDTLLGGKTCVDDFNNRFYSLNIACPWSVGMTKFYKGWDEMLRKLPEGWVYCDADGSQFDSSLSPYLINAVLNLRLHFMEEWDVGAQMLQNLYTEIIYTPIATPDGTIIKKFKGNNSGQPSTVVDNTIMVILAIHYSYKYLKITKPLDEFCKYFVNGDDLLLAVAPEFEYLLDHFANTFQQLGLNYDFSSRTKNREELWFMSHRGIMTDGLYIPKLEPERIVSILEWDRAVEPVHRLEAICASMIEAWGYPQLLHEIRKFYYWVLEQAPYSELAQLGKAPYLSEVALRALYTGEATSQDELERYLAALNLEGECGGAEIVAFQANDTLNAGASSSTQTSRPTRPETAAVDVAPQQSPEPRVRDRDVDAGTVGTFQIPRLKALATKISIPKIRGRTIVNLGHLVNYNPEQTDISNTRSTQKQFETWYNAVKDEYGLNDESMALAMNGLMVWCIENGTSPNINGAWLMMDGDQQVEFPLRPIIEHAKPTLRQIMAHFSHLAEAYIEKQNAEKPYMPRYGLQRNLTDFTLARFAFDFYEVTSRTPARAKEAHFQMKTAALRGKQSKLFGLDGKVTTQDEDTERHTADDVNKNMHSLLGISM</sequence>
<keyword evidence="11" id="KW-0191">Covalent protein-RNA linkage</keyword>
<dbReference type="GO" id="GO:0044161">
    <property type="term" value="C:host cell cytoplasmic vesicle"/>
    <property type="evidence" value="ECO:0007669"/>
    <property type="project" value="UniProtKB-SubCell"/>
</dbReference>
<dbReference type="GO" id="GO:0004197">
    <property type="term" value="F:cysteine-type endopeptidase activity"/>
    <property type="evidence" value="ECO:0007669"/>
    <property type="project" value="InterPro"/>
</dbReference>
<reference evidence="41" key="1">
    <citation type="submission" date="2010-05" db="EMBL/GenBank/DDBJ databases">
        <title>The complete sequence of Lily mottle virus isolated from Lilium 'White Heaven', Dalian, China.</title>
        <authorList>
            <person name="Li H."/>
            <person name="Xu P."/>
            <person name="Liu J."/>
            <person name="Bai J."/>
        </authorList>
    </citation>
    <scope>NUCLEOTIDE SEQUENCE</scope>
    <source>
        <strain evidence="41">LMoV-DL</strain>
    </source>
</reference>
<comment type="function">
    <text evidence="29">Has helicase activity. It may be involved in replication.</text>
</comment>
<keyword evidence="10" id="KW-1139">Helical capsid protein</keyword>
<dbReference type="PROSITE" id="PS50507">
    <property type="entry name" value="RDRP_SSRNA_POS"/>
    <property type="match status" value="1"/>
</dbReference>
<feature type="active site" description="For helper component proteinase activity" evidence="32">
    <location>
        <position position="654"/>
    </location>
</feature>
<keyword evidence="24" id="KW-0067">ATP-binding</keyword>
<evidence type="ECO:0000256" key="21">
    <source>
        <dbReference type="ARBA" id="ARBA00022801"/>
    </source>
</evidence>
<evidence type="ECO:0000259" key="35">
    <source>
        <dbReference type="PROSITE" id="PS50507"/>
    </source>
</evidence>
<dbReference type="GO" id="GO:0042025">
    <property type="term" value="C:host cell nucleus"/>
    <property type="evidence" value="ECO:0007669"/>
    <property type="project" value="UniProtKB-SubCell"/>
</dbReference>
<evidence type="ECO:0000256" key="20">
    <source>
        <dbReference type="ARBA" id="ARBA00022741"/>
    </source>
</evidence>
<feature type="compositionally biased region" description="Low complexity" evidence="34">
    <location>
        <begin position="2831"/>
        <end position="2844"/>
    </location>
</feature>
<dbReference type="InterPro" id="IPR031159">
    <property type="entry name" value="HC_PRO_CPD_dom"/>
</dbReference>
<dbReference type="GO" id="GO:0004386">
    <property type="term" value="F:helicase activity"/>
    <property type="evidence" value="ECO:0007669"/>
    <property type="project" value="UniProtKB-KW"/>
</dbReference>
<keyword evidence="23" id="KW-0788">Thiol protease</keyword>
<keyword evidence="27" id="KW-0899">Viral immunoevasion</keyword>
<dbReference type="InterPro" id="IPR043502">
    <property type="entry name" value="DNA/RNA_pol_sf"/>
</dbReference>
<evidence type="ECO:0000256" key="13">
    <source>
        <dbReference type="ARBA" id="ARBA00022561"/>
    </source>
</evidence>
<proteinExistence type="inferred from homology"/>
<evidence type="ECO:0000256" key="3">
    <source>
        <dbReference type="ARBA" id="ARBA00004147"/>
    </source>
</evidence>
<dbReference type="InterPro" id="IPR001592">
    <property type="entry name" value="Poty_coat"/>
</dbReference>
<evidence type="ECO:0000256" key="18">
    <source>
        <dbReference type="ARBA" id="ARBA00022679"/>
    </source>
</evidence>
<keyword evidence="17" id="KW-0645">Protease</keyword>
<evidence type="ECO:0000256" key="34">
    <source>
        <dbReference type="SAM" id="MobiDB-lite"/>
    </source>
</evidence>
<evidence type="ECO:0000256" key="10">
    <source>
        <dbReference type="ARBA" id="ARBA00022497"/>
    </source>
</evidence>
<evidence type="ECO:0000256" key="28">
    <source>
        <dbReference type="ARBA" id="ARBA00029405"/>
    </source>
</evidence>
<dbReference type="Pfam" id="PF00270">
    <property type="entry name" value="DEAD"/>
    <property type="match status" value="1"/>
</dbReference>
<keyword evidence="8" id="KW-0696">RNA-directed RNA polymerase</keyword>
<evidence type="ECO:0000256" key="27">
    <source>
        <dbReference type="ARBA" id="ARBA00023280"/>
    </source>
</evidence>
<feature type="region of interest" description="Disordered" evidence="34">
    <location>
        <begin position="2828"/>
        <end position="2863"/>
    </location>
</feature>
<evidence type="ECO:0000256" key="6">
    <source>
        <dbReference type="ARBA" id="ARBA00020107"/>
    </source>
</evidence>
<evidence type="ECO:0000256" key="9">
    <source>
        <dbReference type="ARBA" id="ARBA00022488"/>
    </source>
</evidence>
<dbReference type="InterPro" id="IPR001205">
    <property type="entry name" value="RNA-dir_pol_C"/>
</dbReference>
<dbReference type="PROSITE" id="PS51871">
    <property type="entry name" value="PV_P1_PRO"/>
    <property type="match status" value="1"/>
</dbReference>
<evidence type="ECO:0000256" key="5">
    <source>
        <dbReference type="ARBA" id="ARBA00006064"/>
    </source>
</evidence>
<dbReference type="GO" id="GO:0006508">
    <property type="term" value="P:proteolysis"/>
    <property type="evidence" value="ECO:0007669"/>
    <property type="project" value="UniProtKB-KW"/>
</dbReference>
<dbReference type="Gene3D" id="2.40.10.10">
    <property type="entry name" value="Trypsin-like serine proteases"/>
    <property type="match status" value="2"/>
</dbReference>
<evidence type="ECO:0000256" key="2">
    <source>
        <dbReference type="ARBA" id="ARBA00001848"/>
    </source>
</evidence>
<dbReference type="PANTHER" id="PTHR43519">
    <property type="entry name" value="ATP-DEPENDENT RNA HELICASE HRPB"/>
    <property type="match status" value="1"/>
</dbReference>
<dbReference type="GO" id="GO:0003968">
    <property type="term" value="F:RNA-directed RNA polymerase activity"/>
    <property type="evidence" value="ECO:0007669"/>
    <property type="project" value="UniProtKB-KW"/>
</dbReference>
<evidence type="ECO:0000259" key="39">
    <source>
        <dbReference type="PROSITE" id="PS51744"/>
    </source>
</evidence>
<evidence type="ECO:0000256" key="7">
    <source>
        <dbReference type="ARBA" id="ARBA00022463"/>
    </source>
</evidence>
<evidence type="ECO:0000256" key="4">
    <source>
        <dbReference type="ARBA" id="ARBA00004328"/>
    </source>
</evidence>
<dbReference type="SMART" id="SM00490">
    <property type="entry name" value="HELICc"/>
    <property type="match status" value="1"/>
</dbReference>
<feature type="domain" description="Peptidase S30" evidence="40">
    <location>
        <begin position="167"/>
        <end position="310"/>
    </location>
</feature>
<dbReference type="GO" id="GO:0005524">
    <property type="term" value="F:ATP binding"/>
    <property type="evidence" value="ECO:0007669"/>
    <property type="project" value="UniProtKB-KW"/>
</dbReference>
<dbReference type="InterPro" id="IPR001650">
    <property type="entry name" value="Helicase_C-like"/>
</dbReference>
<feature type="domain" description="Helicase C-terminal" evidence="37">
    <location>
        <begin position="1416"/>
        <end position="1575"/>
    </location>
</feature>
<dbReference type="GO" id="GO:0006351">
    <property type="term" value="P:DNA-templated transcription"/>
    <property type="evidence" value="ECO:0007669"/>
    <property type="project" value="InterPro"/>
</dbReference>
<keyword evidence="13" id="KW-0167">Capsid protein</keyword>
<keyword evidence="22" id="KW-0347">Helicase</keyword>
<evidence type="ECO:0000256" key="1">
    <source>
        <dbReference type="ARBA" id="ARBA00000785"/>
    </source>
</evidence>
<dbReference type="Gene3D" id="3.90.70.150">
    <property type="entry name" value="Helper component proteinase"/>
    <property type="match status" value="1"/>
</dbReference>
<dbReference type="InterPro" id="IPR043128">
    <property type="entry name" value="Rev_trsase/Diguanyl_cyclase"/>
</dbReference>
<dbReference type="Pfam" id="PF00271">
    <property type="entry name" value="Helicase_C"/>
    <property type="match status" value="1"/>
</dbReference>
<dbReference type="Pfam" id="PF00767">
    <property type="entry name" value="Poty_coat"/>
    <property type="match status" value="1"/>
</dbReference>
<keyword evidence="16" id="KW-1090">Inhibition of host innate immune response by virus</keyword>
<keyword evidence="21" id="KW-0378">Hydrolase</keyword>
<dbReference type="Pfam" id="PF01577">
    <property type="entry name" value="Peptidase_S30"/>
    <property type="match status" value="1"/>
</dbReference>
<evidence type="ECO:0000259" key="37">
    <source>
        <dbReference type="PROSITE" id="PS51194"/>
    </source>
</evidence>
<keyword evidence="15" id="KW-0945">Host-virus interaction</keyword>
<evidence type="ECO:0000256" key="24">
    <source>
        <dbReference type="ARBA" id="ARBA00022840"/>
    </source>
</evidence>
<dbReference type="Gene3D" id="3.30.70.270">
    <property type="match status" value="1"/>
</dbReference>
<protein>
    <recommendedName>
        <fullName evidence="6">Genome polyprotein</fullName>
    </recommendedName>
</protein>
<keyword evidence="7" id="KW-0941">Suppressor of RNA silencing</keyword>
<dbReference type="GO" id="GO:0052170">
    <property type="term" value="P:symbiont-mediated suppression of host innate immune response"/>
    <property type="evidence" value="ECO:0007669"/>
    <property type="project" value="UniProtKB-KW"/>
</dbReference>
<dbReference type="InterPro" id="IPR011545">
    <property type="entry name" value="DEAD/DEAH_box_helicase_dom"/>
</dbReference>
<dbReference type="SUPFAM" id="SSF56672">
    <property type="entry name" value="DNA/RNA polymerases"/>
    <property type="match status" value="1"/>
</dbReference>
<evidence type="ECO:0000256" key="17">
    <source>
        <dbReference type="ARBA" id="ARBA00022670"/>
    </source>
</evidence>
<evidence type="ECO:0000313" key="41">
    <source>
        <dbReference type="EMBL" id="ADO34171.1"/>
    </source>
</evidence>
<evidence type="ECO:0000256" key="19">
    <source>
        <dbReference type="ARBA" id="ARBA00022695"/>
    </source>
</evidence>
<evidence type="ECO:0000256" key="16">
    <source>
        <dbReference type="ARBA" id="ARBA00022632"/>
    </source>
</evidence>
<evidence type="ECO:0000256" key="11">
    <source>
        <dbReference type="ARBA" id="ARBA00022520"/>
    </source>
</evidence>
<dbReference type="PROSITE" id="PS51436">
    <property type="entry name" value="POTYVIRUS_NIA_PRO"/>
    <property type="match status" value="1"/>
</dbReference>
<evidence type="ECO:0000256" key="33">
    <source>
        <dbReference type="RuleBase" id="RU003351"/>
    </source>
</evidence>
<dbReference type="InterPro" id="IPR009003">
    <property type="entry name" value="Peptidase_S1_PA"/>
</dbReference>
<feature type="domain" description="Peptidase C6" evidence="39">
    <location>
        <begin position="646"/>
        <end position="768"/>
    </location>
</feature>
<dbReference type="GO" id="GO:0016818">
    <property type="term" value="F:hydrolase activity, acting on acid anhydrides, in phosphorus-containing anhydrides"/>
    <property type="evidence" value="ECO:0007669"/>
    <property type="project" value="InterPro"/>
</dbReference>
<evidence type="ECO:0000256" key="25">
    <source>
        <dbReference type="ARBA" id="ARBA00022844"/>
    </source>
</evidence>
<feature type="domain" description="RdRp catalytic" evidence="35">
    <location>
        <begin position="2547"/>
        <end position="2670"/>
    </location>
</feature>
<dbReference type="InterPro" id="IPR001456">
    <property type="entry name" value="HC-pro"/>
</dbReference>
<evidence type="ECO:0000256" key="30">
    <source>
        <dbReference type="ARBA" id="ARBA00034108"/>
    </source>
</evidence>
<evidence type="ECO:0000256" key="15">
    <source>
        <dbReference type="ARBA" id="ARBA00022581"/>
    </source>
</evidence>
<dbReference type="EMBL" id="HM222521">
    <property type="protein sequence ID" value="ADO34171.1"/>
    <property type="molecule type" value="Genomic_RNA"/>
</dbReference>
<dbReference type="MEROPS" id="C06.001"/>
<organism evidence="41">
    <name type="scientific">Lily mottle virus</name>
    <dbReference type="NCBI Taxonomy" id="32624"/>
    <lineage>
        <taxon>Viruses</taxon>
        <taxon>Riboviria</taxon>
        <taxon>Orthornavirae</taxon>
        <taxon>Pisuviricota</taxon>
        <taxon>Stelpaviricetes</taxon>
        <taxon>Patatavirales</taxon>
        <taxon>Potyviridae</taxon>
        <taxon>Potyvirus</taxon>
        <taxon>Potyvirus lilimaculae</taxon>
    </lineage>
</organism>
<comment type="subcellular location">
    <subcellularLocation>
        <location evidence="30">Host cytoplasmic vesicle</location>
    </subcellularLocation>
    <subcellularLocation>
        <location evidence="3">Host nucleus</location>
    </subcellularLocation>
    <subcellularLocation>
        <location evidence="4">Virion</location>
    </subcellularLocation>
</comment>
<keyword evidence="20" id="KW-0547">Nucleotide-binding</keyword>
<dbReference type="PROSITE" id="PS51194">
    <property type="entry name" value="HELICASE_CTER"/>
    <property type="match status" value="1"/>
</dbReference>
<comment type="function">
    <text evidence="31">Mediates the cap-independent, EIF4E-dependent translation of viral genomic RNAs. Binds to the cap-binding site of host EIF4E and thus interferes with the host EIF4E-dependent mRNA export and translation. VPg-RNA directly binds EIF4E and is a template for transcription. Also forms trimeric complexes with EIF4E-EIF4G, which are templates for translation.</text>
</comment>
<comment type="catalytic activity">
    <reaction evidence="2">
        <text>Hydrolyzes a Gly-|-Gly bond at its own C-terminus, commonly in the sequence -Tyr-Xaa-Val-Gly-|-Gly, in the processing of the potyviral polyprotein.</text>
        <dbReference type="EC" id="3.4.22.45"/>
    </reaction>
</comment>
<keyword evidence="19" id="KW-0548">Nucleotidyltransferase</keyword>
<evidence type="ECO:0000256" key="22">
    <source>
        <dbReference type="ARBA" id="ARBA00022806"/>
    </source>
</evidence>
<dbReference type="Pfam" id="PF00851">
    <property type="entry name" value="Peptidase_C6"/>
    <property type="match status" value="1"/>
</dbReference>
<dbReference type="PANTHER" id="PTHR43519:SF1">
    <property type="entry name" value="ATP-DEPENDENT RNA HELICASE HRPB"/>
    <property type="match status" value="1"/>
</dbReference>
<dbReference type="PROSITE" id="PS51192">
    <property type="entry name" value="HELICASE_ATP_BIND_1"/>
    <property type="match status" value="1"/>
</dbReference>
<feature type="domain" description="Peptidase C4" evidence="38">
    <location>
        <begin position="2063"/>
        <end position="2281"/>
    </location>
</feature>
<dbReference type="CDD" id="cd23175">
    <property type="entry name" value="ps-ssRNAv_Potyviridae_RdRp"/>
    <property type="match status" value="1"/>
</dbReference>
<keyword evidence="14" id="KW-1048">Host nucleus</keyword>
<accession>E3UF98</accession>
<evidence type="ECO:0000256" key="14">
    <source>
        <dbReference type="ARBA" id="ARBA00022562"/>
    </source>
</evidence>
<evidence type="ECO:0000256" key="23">
    <source>
        <dbReference type="ARBA" id="ARBA00022807"/>
    </source>
</evidence>
<keyword evidence="18" id="KW-0808">Transferase</keyword>
<dbReference type="PROSITE" id="PS51744">
    <property type="entry name" value="HC_PRO_CPD"/>
    <property type="match status" value="1"/>
</dbReference>
<dbReference type="GO" id="GO:0039694">
    <property type="term" value="P:viral RNA genome replication"/>
    <property type="evidence" value="ECO:0007669"/>
    <property type="project" value="InterPro"/>
</dbReference>
<comment type="similarity">
    <text evidence="5 33">Belongs to the potyviridae genome polyprotein family.</text>
</comment>
<comment type="catalytic activity">
    <reaction evidence="1">
        <text>Hydrolyzes glutaminyl bonds, and activity is further restricted by preferences for the amino acids in P6 - P1' that vary with the species of potyvirus, e.g. Glu-Xaa-Xaa-Tyr-Xaa-Gln-|-(Ser or Gly) for the enzyme from tobacco etch virus. The natural substrate is the viral polyprotein, but other proteins and oligopeptides containing the appropriate consensus sequence are also cleaved.</text>
        <dbReference type="EC" id="3.4.22.44"/>
    </reaction>
</comment>
<evidence type="ECO:0000259" key="36">
    <source>
        <dbReference type="PROSITE" id="PS51192"/>
    </source>
</evidence>
<dbReference type="SMART" id="SM00487">
    <property type="entry name" value="DEXDc"/>
    <property type="match status" value="1"/>
</dbReference>
<keyword evidence="25" id="KW-0946">Virion</keyword>
<dbReference type="SUPFAM" id="SSF50494">
    <property type="entry name" value="Trypsin-like serine proteases"/>
    <property type="match status" value="1"/>
</dbReference>
<evidence type="ECO:0000259" key="40">
    <source>
        <dbReference type="PROSITE" id="PS51871"/>
    </source>
</evidence>
<evidence type="ECO:0000256" key="29">
    <source>
        <dbReference type="ARBA" id="ARBA00029422"/>
    </source>
</evidence>
<keyword evidence="9" id="KW-1036">Host cytoplasmic vesicle</keyword>
<dbReference type="InterPro" id="IPR043504">
    <property type="entry name" value="Peptidase_S1_PA_chymotrypsin"/>
</dbReference>
<feature type="region of interest" description="Disordered" evidence="34">
    <location>
        <begin position="148"/>
        <end position="168"/>
    </location>
</feature>
<evidence type="ECO:0000256" key="26">
    <source>
        <dbReference type="ARBA" id="ARBA00022953"/>
    </source>
</evidence>
<feature type="active site" description="For helper component proteinase activity" evidence="32">
    <location>
        <position position="727"/>
    </location>
</feature>
<dbReference type="InterPro" id="IPR039560">
    <property type="entry name" value="Potyvirid-P3"/>
</dbReference>
<dbReference type="Pfam" id="PF00863">
    <property type="entry name" value="Peptidase_C4"/>
    <property type="match status" value="1"/>
</dbReference>
<dbReference type="InterPro" id="IPR042308">
    <property type="entry name" value="HC_PRO_CPD_sf"/>
</dbReference>
<evidence type="ECO:0000256" key="32">
    <source>
        <dbReference type="PROSITE-ProRule" id="PRU01080"/>
    </source>
</evidence>
<dbReference type="GO" id="GO:0005198">
    <property type="term" value="F:structural molecule activity"/>
    <property type="evidence" value="ECO:0007669"/>
    <property type="project" value="InterPro"/>
</dbReference>